<protein>
    <submittedName>
        <fullName evidence="2">Uncharacterized protein</fullName>
    </submittedName>
</protein>
<feature type="transmembrane region" description="Helical" evidence="1">
    <location>
        <begin position="163"/>
        <end position="185"/>
    </location>
</feature>
<evidence type="ECO:0000313" key="2">
    <source>
        <dbReference type="EMBL" id="OGN22725.1"/>
    </source>
</evidence>
<feature type="transmembrane region" description="Helical" evidence="1">
    <location>
        <begin position="12"/>
        <end position="30"/>
    </location>
</feature>
<dbReference type="STRING" id="1802694.A2918_01240"/>
<evidence type="ECO:0000313" key="3">
    <source>
        <dbReference type="Proteomes" id="UP000178227"/>
    </source>
</evidence>
<name>A0A1F8GBG5_9BACT</name>
<keyword evidence="1" id="KW-1133">Transmembrane helix</keyword>
<keyword evidence="1" id="KW-0812">Transmembrane</keyword>
<sequence length="232" mass="26078">MKIDSYQITGRLFPAILGSIPFLIFYFFLVKPLTGNFFDLVLAIKWVSDLGFSAAVIYLSGHIGRVISKELIEKELFSNGLRMPTTDYLLHSNSYFSSEYKSAIHQKILSDFGIKIPDRQEEQKNELESRKKIIEAVSLVRAKVGRGSLTGQHSDEYGFIRNLAGCSVVAMIFSVVNLIIFSGIYSNKIALALSFSTVAIYTLIVLLGKLLINNFGHSYARILIQEYMTLKN</sequence>
<evidence type="ECO:0000256" key="1">
    <source>
        <dbReference type="SAM" id="Phobius"/>
    </source>
</evidence>
<dbReference type="Proteomes" id="UP000178227">
    <property type="component" value="Unassembled WGS sequence"/>
</dbReference>
<dbReference type="AlphaFoldDB" id="A0A1F8GBG5"/>
<reference evidence="2 3" key="1">
    <citation type="journal article" date="2016" name="Nat. Commun.">
        <title>Thousands of microbial genomes shed light on interconnected biogeochemical processes in an aquifer system.</title>
        <authorList>
            <person name="Anantharaman K."/>
            <person name="Brown C.T."/>
            <person name="Hug L.A."/>
            <person name="Sharon I."/>
            <person name="Castelle C.J."/>
            <person name="Probst A.J."/>
            <person name="Thomas B.C."/>
            <person name="Singh A."/>
            <person name="Wilkins M.J."/>
            <person name="Karaoz U."/>
            <person name="Brodie E.L."/>
            <person name="Williams K.H."/>
            <person name="Hubbard S.S."/>
            <person name="Banfield J.F."/>
        </authorList>
    </citation>
    <scope>NUCLEOTIDE SEQUENCE [LARGE SCALE GENOMIC DNA]</scope>
</reference>
<dbReference type="EMBL" id="MGKI01000009">
    <property type="protein sequence ID" value="OGN22725.1"/>
    <property type="molecule type" value="Genomic_DNA"/>
</dbReference>
<comment type="caution">
    <text evidence="2">The sequence shown here is derived from an EMBL/GenBank/DDBJ whole genome shotgun (WGS) entry which is preliminary data.</text>
</comment>
<gene>
    <name evidence="2" type="ORF">A2918_01240</name>
</gene>
<accession>A0A1F8GBG5</accession>
<feature type="transmembrane region" description="Helical" evidence="1">
    <location>
        <begin position="50"/>
        <end position="68"/>
    </location>
</feature>
<organism evidence="2 3">
    <name type="scientific">Candidatus Yanofskybacteria bacterium RIFCSPLOWO2_01_FULL_42_49</name>
    <dbReference type="NCBI Taxonomy" id="1802694"/>
    <lineage>
        <taxon>Bacteria</taxon>
        <taxon>Candidatus Yanofskyibacteriota</taxon>
    </lineage>
</organism>
<proteinExistence type="predicted"/>
<feature type="transmembrane region" description="Helical" evidence="1">
    <location>
        <begin position="191"/>
        <end position="212"/>
    </location>
</feature>
<keyword evidence="1" id="KW-0472">Membrane</keyword>